<dbReference type="InterPro" id="IPR036457">
    <property type="entry name" value="PPM-type-like_dom_sf"/>
</dbReference>
<organism evidence="3 4">
    <name type="scientific">Dactylosporangium darangshiense</name>
    <dbReference type="NCBI Taxonomy" id="579108"/>
    <lineage>
        <taxon>Bacteria</taxon>
        <taxon>Bacillati</taxon>
        <taxon>Actinomycetota</taxon>
        <taxon>Actinomycetes</taxon>
        <taxon>Micromonosporales</taxon>
        <taxon>Micromonosporaceae</taxon>
        <taxon>Dactylosporangium</taxon>
    </lineage>
</organism>
<protein>
    <recommendedName>
        <fullName evidence="2">PPM-type phosphatase domain-containing protein</fullName>
    </recommendedName>
</protein>
<evidence type="ECO:0000256" key="1">
    <source>
        <dbReference type="ARBA" id="ARBA00022801"/>
    </source>
</evidence>
<keyword evidence="1" id="KW-0378">Hydrolase</keyword>
<sequence>MAVREQVNGVRVGVRYAVADHTGDIGGDWYLTTPLPSGDVMLAVGDVMGHGRAAAATMVQLRAAMTRLALAGDEPGAILAALNRMLCRRPSTTLATAVCGRFRPADHSLTWSRAGHLPILRASATGVSALAQPSGMALGVDPAARYATARVVVDPGDLLLMYTDGVVEQRDQAIDQGVQHLADDVRLAMRGSAPGERLRTALDIARRGNPDDDACLLAAEPV</sequence>
<dbReference type="PANTHER" id="PTHR43156:SF2">
    <property type="entry name" value="STAGE II SPORULATION PROTEIN E"/>
    <property type="match status" value="1"/>
</dbReference>
<keyword evidence="4" id="KW-1185">Reference proteome</keyword>
<proteinExistence type="predicted"/>
<dbReference type="SUPFAM" id="SSF81606">
    <property type="entry name" value="PP2C-like"/>
    <property type="match status" value="1"/>
</dbReference>
<dbReference type="Proteomes" id="UP001500620">
    <property type="component" value="Unassembled WGS sequence"/>
</dbReference>
<dbReference type="Gene3D" id="3.60.40.10">
    <property type="entry name" value="PPM-type phosphatase domain"/>
    <property type="match status" value="1"/>
</dbReference>
<dbReference type="EMBL" id="BAABAT010000004">
    <property type="protein sequence ID" value="GAA4247355.1"/>
    <property type="molecule type" value="Genomic_DNA"/>
</dbReference>
<comment type="caution">
    <text evidence="3">The sequence shown here is derived from an EMBL/GenBank/DDBJ whole genome shotgun (WGS) entry which is preliminary data.</text>
</comment>
<dbReference type="InterPro" id="IPR001932">
    <property type="entry name" value="PPM-type_phosphatase-like_dom"/>
</dbReference>
<evidence type="ECO:0000313" key="3">
    <source>
        <dbReference type="EMBL" id="GAA4247355.1"/>
    </source>
</evidence>
<dbReference type="PANTHER" id="PTHR43156">
    <property type="entry name" value="STAGE II SPORULATION PROTEIN E-RELATED"/>
    <property type="match status" value="1"/>
</dbReference>
<name>A0ABP8D4U6_9ACTN</name>
<dbReference type="InterPro" id="IPR052016">
    <property type="entry name" value="Bact_Sigma-Reg"/>
</dbReference>
<reference evidence="4" key="1">
    <citation type="journal article" date="2019" name="Int. J. Syst. Evol. Microbiol.">
        <title>The Global Catalogue of Microorganisms (GCM) 10K type strain sequencing project: providing services to taxonomists for standard genome sequencing and annotation.</title>
        <authorList>
            <consortium name="The Broad Institute Genomics Platform"/>
            <consortium name="The Broad Institute Genome Sequencing Center for Infectious Disease"/>
            <person name="Wu L."/>
            <person name="Ma J."/>
        </authorList>
    </citation>
    <scope>NUCLEOTIDE SEQUENCE [LARGE SCALE GENOMIC DNA]</scope>
    <source>
        <strain evidence="4">JCM 17441</strain>
    </source>
</reference>
<dbReference type="Pfam" id="PF07228">
    <property type="entry name" value="SpoIIE"/>
    <property type="match status" value="1"/>
</dbReference>
<accession>A0ABP8D4U6</accession>
<dbReference type="SMART" id="SM00331">
    <property type="entry name" value="PP2C_SIG"/>
    <property type="match status" value="1"/>
</dbReference>
<feature type="domain" description="PPM-type phosphatase" evidence="2">
    <location>
        <begin position="10"/>
        <end position="221"/>
    </location>
</feature>
<evidence type="ECO:0000313" key="4">
    <source>
        <dbReference type="Proteomes" id="UP001500620"/>
    </source>
</evidence>
<evidence type="ECO:0000259" key="2">
    <source>
        <dbReference type="SMART" id="SM00331"/>
    </source>
</evidence>
<gene>
    <name evidence="3" type="ORF">GCM10022255_022900</name>
</gene>